<reference evidence="2 3" key="1">
    <citation type="journal article" date="2021" name="BMC Genomics">
        <title>Telomere-to-telomere genome assembly of asparaginase-producing Trichoderma simmonsii.</title>
        <authorList>
            <person name="Chung D."/>
            <person name="Kwon Y.M."/>
            <person name="Yang Y."/>
        </authorList>
    </citation>
    <scope>NUCLEOTIDE SEQUENCE [LARGE SCALE GENOMIC DNA]</scope>
    <source>
        <strain evidence="2 3">GH-Sj1</strain>
    </source>
</reference>
<feature type="compositionally biased region" description="Polar residues" evidence="1">
    <location>
        <begin position="106"/>
        <end position="120"/>
    </location>
</feature>
<feature type="compositionally biased region" description="Polar residues" evidence="1">
    <location>
        <begin position="36"/>
        <end position="56"/>
    </location>
</feature>
<dbReference type="EMBL" id="CP075864">
    <property type="protein sequence ID" value="QYS93897.1"/>
    <property type="molecule type" value="Genomic_DNA"/>
</dbReference>
<gene>
    <name evidence="2" type="ORF">H0G86_001262</name>
</gene>
<dbReference type="Proteomes" id="UP000826661">
    <property type="component" value="Chromosome I"/>
</dbReference>
<feature type="region of interest" description="Disordered" evidence="1">
    <location>
        <begin position="1"/>
        <end position="71"/>
    </location>
</feature>
<protein>
    <submittedName>
        <fullName evidence="2">Uncharacterized protein</fullName>
    </submittedName>
</protein>
<feature type="region of interest" description="Disordered" evidence="1">
    <location>
        <begin position="83"/>
        <end position="120"/>
    </location>
</feature>
<organism evidence="2 3">
    <name type="scientific">Trichoderma simmonsii</name>
    <dbReference type="NCBI Taxonomy" id="1491479"/>
    <lineage>
        <taxon>Eukaryota</taxon>
        <taxon>Fungi</taxon>
        <taxon>Dikarya</taxon>
        <taxon>Ascomycota</taxon>
        <taxon>Pezizomycotina</taxon>
        <taxon>Sordariomycetes</taxon>
        <taxon>Hypocreomycetidae</taxon>
        <taxon>Hypocreales</taxon>
        <taxon>Hypocreaceae</taxon>
        <taxon>Trichoderma</taxon>
    </lineage>
</organism>
<proteinExistence type="predicted"/>
<name>A0A8G0L4B4_9HYPO</name>
<dbReference type="AlphaFoldDB" id="A0A8G0L4B4"/>
<evidence type="ECO:0000313" key="3">
    <source>
        <dbReference type="Proteomes" id="UP000826661"/>
    </source>
</evidence>
<evidence type="ECO:0000313" key="2">
    <source>
        <dbReference type="EMBL" id="QYS93897.1"/>
    </source>
</evidence>
<sequence length="120" mass="13254">MRQHFMLPSRRPAQSDSVSPGKPLARRHSRLFGTSLPKTPAQSRSASFETPKSGETTESDHDEEVKLRKASSLVPICNEEVETTGPVARSSSAWGVRPQPLWQEISKMSDTGRGSNLHSR</sequence>
<keyword evidence="3" id="KW-1185">Reference proteome</keyword>
<accession>A0A8G0L4B4</accession>
<evidence type="ECO:0000256" key="1">
    <source>
        <dbReference type="SAM" id="MobiDB-lite"/>
    </source>
</evidence>